<evidence type="ECO:0008006" key="5">
    <source>
        <dbReference type="Google" id="ProtNLM"/>
    </source>
</evidence>
<evidence type="ECO:0000313" key="3">
    <source>
        <dbReference type="EMBL" id="CDI87414.1"/>
    </source>
</evidence>
<reference evidence="3" key="1">
    <citation type="submission" date="2013-10" db="EMBL/GenBank/DDBJ databases">
        <title>Genomic analysis of the causative agents of coccidiosis in chickens.</title>
        <authorList>
            <person name="Reid A.J."/>
            <person name="Blake D."/>
            <person name="Billington K."/>
            <person name="Browne H."/>
            <person name="Dunn M."/>
            <person name="Hung S."/>
            <person name="Kawahara F."/>
            <person name="Miranda-Saavedra D."/>
            <person name="Mourier T."/>
            <person name="Nagra H."/>
            <person name="Otto T.D."/>
            <person name="Rawlings N."/>
            <person name="Sanchez A."/>
            <person name="Sanders M."/>
            <person name="Subramaniam C."/>
            <person name="Tay Y."/>
            <person name="Dear P."/>
            <person name="Doerig C."/>
            <person name="Gruber A."/>
            <person name="Parkinson J."/>
            <person name="Shirley M."/>
            <person name="Wan K.L."/>
            <person name="Berriman M."/>
            <person name="Tomley F."/>
            <person name="Pain A."/>
        </authorList>
    </citation>
    <scope>NUCLEOTIDE SEQUENCE [LARGE SCALE GENOMIC DNA]</scope>
    <source>
        <strain evidence="3">Houghton</strain>
    </source>
</reference>
<dbReference type="VEuPathDB" id="ToxoDB:EPH_0006910"/>
<accession>U6H9T1</accession>
<keyword evidence="2" id="KW-0812">Transmembrane</keyword>
<reference evidence="3" key="2">
    <citation type="submission" date="2013-10" db="EMBL/GenBank/DDBJ databases">
        <authorList>
            <person name="Aslett M."/>
        </authorList>
    </citation>
    <scope>NUCLEOTIDE SEQUENCE [LARGE SCALE GENOMIC DNA]</scope>
    <source>
        <strain evidence="3">Houghton</strain>
    </source>
</reference>
<feature type="region of interest" description="Disordered" evidence="1">
    <location>
        <begin position="102"/>
        <end position="303"/>
    </location>
</feature>
<dbReference type="EMBL" id="HG697395">
    <property type="protein sequence ID" value="CDI87414.1"/>
    <property type="molecule type" value="Genomic_DNA"/>
</dbReference>
<feature type="compositionally biased region" description="Basic and acidic residues" evidence="1">
    <location>
        <begin position="239"/>
        <end position="252"/>
    </location>
</feature>
<proteinExistence type="predicted"/>
<keyword evidence="2" id="KW-0472">Membrane</keyword>
<feature type="compositionally biased region" description="Polar residues" evidence="1">
    <location>
        <begin position="268"/>
        <end position="278"/>
    </location>
</feature>
<evidence type="ECO:0000256" key="2">
    <source>
        <dbReference type="SAM" id="Phobius"/>
    </source>
</evidence>
<protein>
    <recommendedName>
        <fullName evidence="5">Transmembrane protein</fullName>
    </recommendedName>
</protein>
<gene>
    <name evidence="3" type="ORF">EPH_0006910</name>
</gene>
<evidence type="ECO:0000256" key="1">
    <source>
        <dbReference type="SAM" id="MobiDB-lite"/>
    </source>
</evidence>
<feature type="region of interest" description="Disordered" evidence="1">
    <location>
        <begin position="14"/>
        <end position="38"/>
    </location>
</feature>
<feature type="compositionally biased region" description="Low complexity" evidence="1">
    <location>
        <begin position="214"/>
        <end position="234"/>
    </location>
</feature>
<organism evidence="3 4">
    <name type="scientific">Eimeria praecox</name>
    <dbReference type="NCBI Taxonomy" id="51316"/>
    <lineage>
        <taxon>Eukaryota</taxon>
        <taxon>Sar</taxon>
        <taxon>Alveolata</taxon>
        <taxon>Apicomplexa</taxon>
        <taxon>Conoidasida</taxon>
        <taxon>Coccidia</taxon>
        <taxon>Eucoccidiorida</taxon>
        <taxon>Eimeriorina</taxon>
        <taxon>Eimeriidae</taxon>
        <taxon>Eimeria</taxon>
    </lineage>
</organism>
<dbReference type="AlphaFoldDB" id="U6H9T1"/>
<evidence type="ECO:0000313" key="4">
    <source>
        <dbReference type="Proteomes" id="UP000018201"/>
    </source>
</evidence>
<feature type="transmembrane region" description="Helical" evidence="2">
    <location>
        <begin position="53"/>
        <end position="71"/>
    </location>
</feature>
<keyword evidence="2" id="KW-1133">Transmembrane helix</keyword>
<dbReference type="Proteomes" id="UP000018201">
    <property type="component" value="Unassembled WGS sequence"/>
</dbReference>
<keyword evidence="4" id="KW-1185">Reference proteome</keyword>
<sequence>MLVKMLEERAFTGGITTPFNSHKSGSSSSQQSNTVGPSPRFRIHTRSGARHSLLLKFAFVAASLTAAFLLVRCARLFAALRESGSRTRVLADKDSWLSGIGCAGGSEGSHESSTGTSSDDHSSDSPSTGGAWTPAALSGSPHDGPLGEPLEDVSEQGPRGSGILSPYPAPSSPLETDVPRDPSALRGPFHGTLFGEPVPPTSALEENGEYQPTSESSPAYISPSSLRGPSPSSSWRFWTSERPKHPNNREQSQEGQGASAALPDNPERSPTSFPTHAGSSMGALRGEQAEIPQSDQNGFHGYGPFGIVIGGHMHSPGARSTHLGIATNVGTAPAPSGPSSAHTPNLAPGFHEAP</sequence>
<feature type="compositionally biased region" description="Polar residues" evidence="1">
    <location>
        <begin position="14"/>
        <end position="23"/>
    </location>
</feature>
<feature type="region of interest" description="Disordered" evidence="1">
    <location>
        <begin position="319"/>
        <end position="354"/>
    </location>
</feature>
<name>U6H9T1_9EIME</name>